<accession>A0AAE0YTW4</accession>
<evidence type="ECO:0000313" key="2">
    <source>
        <dbReference type="Proteomes" id="UP001283361"/>
    </source>
</evidence>
<dbReference type="AlphaFoldDB" id="A0AAE0YTW4"/>
<reference evidence="1" key="1">
    <citation type="journal article" date="2023" name="G3 (Bethesda)">
        <title>A reference genome for the long-term kleptoplast-retaining sea slug Elysia crispata morphotype clarki.</title>
        <authorList>
            <person name="Eastman K.E."/>
            <person name="Pendleton A.L."/>
            <person name="Shaikh M.A."/>
            <person name="Suttiyut T."/>
            <person name="Ogas R."/>
            <person name="Tomko P."/>
            <person name="Gavelis G."/>
            <person name="Widhalm J.R."/>
            <person name="Wisecaver J.H."/>
        </authorList>
    </citation>
    <scope>NUCLEOTIDE SEQUENCE</scope>
    <source>
        <strain evidence="1">ECLA1</strain>
    </source>
</reference>
<comment type="caution">
    <text evidence="1">The sequence shown here is derived from an EMBL/GenBank/DDBJ whole genome shotgun (WGS) entry which is preliminary data.</text>
</comment>
<organism evidence="1 2">
    <name type="scientific">Elysia crispata</name>
    <name type="common">lettuce slug</name>
    <dbReference type="NCBI Taxonomy" id="231223"/>
    <lineage>
        <taxon>Eukaryota</taxon>
        <taxon>Metazoa</taxon>
        <taxon>Spiralia</taxon>
        <taxon>Lophotrochozoa</taxon>
        <taxon>Mollusca</taxon>
        <taxon>Gastropoda</taxon>
        <taxon>Heterobranchia</taxon>
        <taxon>Euthyneura</taxon>
        <taxon>Panpulmonata</taxon>
        <taxon>Sacoglossa</taxon>
        <taxon>Placobranchoidea</taxon>
        <taxon>Plakobranchidae</taxon>
        <taxon>Elysia</taxon>
    </lineage>
</organism>
<evidence type="ECO:0000313" key="1">
    <source>
        <dbReference type="EMBL" id="KAK3757234.1"/>
    </source>
</evidence>
<dbReference type="Proteomes" id="UP001283361">
    <property type="component" value="Unassembled WGS sequence"/>
</dbReference>
<gene>
    <name evidence="1" type="ORF">RRG08_047425</name>
</gene>
<sequence>MNFVHITDLPELAPLRIDHVQAGAASRMEGSRQLARRNTQQFQLPGSGARPIFVSQSCSPSLSLPSLALLVFPLELFPDPRVGSNGCRLLILDDLPVSPLEMSLRITSTGVRYRNPDLIPA</sequence>
<protein>
    <submittedName>
        <fullName evidence="1">Uncharacterized protein</fullName>
    </submittedName>
</protein>
<keyword evidence="2" id="KW-1185">Reference proteome</keyword>
<dbReference type="EMBL" id="JAWDGP010005399">
    <property type="protein sequence ID" value="KAK3757234.1"/>
    <property type="molecule type" value="Genomic_DNA"/>
</dbReference>
<name>A0AAE0YTW4_9GAST</name>
<proteinExistence type="predicted"/>